<evidence type="ECO:0000313" key="3">
    <source>
        <dbReference type="Proteomes" id="UP001156870"/>
    </source>
</evidence>
<sequence length="278" mass="31013">MARELKTGWVKIATSGATVDGRVIEKEWLEAMANNYDREVHTAKIWLDHYRFLDNGGKVLALKTEAATNDHLKGEMHLLAILAPNDFLIELNRQGQYVNCSIEVNKNFMDGKFDYYLGGLGATDDQASAGTTELKFSSNPALAGVEVYQGEVFNTVDSIKKHFLSNFNFLKTKPKESEDDMKPEELSALTAGLSATLSPLLDEQFSKINDTLAELKPNTDESADDNTDDQYTQLKADHEELKTNFNALQEKITALEKTREPQTLVPEGGEGEEPDQYI</sequence>
<dbReference type="EMBL" id="BSPD01000039">
    <property type="protein sequence ID" value="GLS26166.1"/>
    <property type="molecule type" value="Genomic_DNA"/>
</dbReference>
<name>A0AA37WNG8_9GAMM</name>
<accession>A0AA37WNG8</accession>
<protein>
    <submittedName>
        <fullName evidence="2">Phage capsid scaffolding protein</fullName>
    </submittedName>
</protein>
<dbReference type="Pfam" id="PF05929">
    <property type="entry name" value="Phage_GPO"/>
    <property type="match status" value="1"/>
</dbReference>
<organism evidence="2 3">
    <name type="scientific">Marinibactrum halimedae</name>
    <dbReference type="NCBI Taxonomy" id="1444977"/>
    <lineage>
        <taxon>Bacteria</taxon>
        <taxon>Pseudomonadati</taxon>
        <taxon>Pseudomonadota</taxon>
        <taxon>Gammaproteobacteria</taxon>
        <taxon>Cellvibrionales</taxon>
        <taxon>Cellvibrionaceae</taxon>
        <taxon>Marinibactrum</taxon>
    </lineage>
</organism>
<dbReference type="InterPro" id="IPR009228">
    <property type="entry name" value="Capsid_scaffold_GpO"/>
</dbReference>
<proteinExistence type="predicted"/>
<evidence type="ECO:0000256" key="1">
    <source>
        <dbReference type="SAM" id="MobiDB-lite"/>
    </source>
</evidence>
<evidence type="ECO:0000313" key="2">
    <source>
        <dbReference type="EMBL" id="GLS26166.1"/>
    </source>
</evidence>
<dbReference type="Proteomes" id="UP001156870">
    <property type="component" value="Unassembled WGS sequence"/>
</dbReference>
<dbReference type="RefSeq" id="WP_232593063.1">
    <property type="nucleotide sequence ID" value="NZ_BSPD01000039.1"/>
</dbReference>
<feature type="region of interest" description="Disordered" evidence="1">
    <location>
        <begin position="254"/>
        <end position="278"/>
    </location>
</feature>
<dbReference type="AlphaFoldDB" id="A0AA37WNG8"/>
<reference evidence="2 3" key="1">
    <citation type="journal article" date="2014" name="Int. J. Syst. Evol. Microbiol.">
        <title>Complete genome sequence of Corynebacterium casei LMG S-19264T (=DSM 44701T), isolated from a smear-ripened cheese.</title>
        <authorList>
            <consortium name="US DOE Joint Genome Institute (JGI-PGF)"/>
            <person name="Walter F."/>
            <person name="Albersmeier A."/>
            <person name="Kalinowski J."/>
            <person name="Ruckert C."/>
        </authorList>
    </citation>
    <scope>NUCLEOTIDE SEQUENCE [LARGE SCALE GENOMIC DNA]</scope>
    <source>
        <strain evidence="2 3">NBRC 110095</strain>
    </source>
</reference>
<comment type="caution">
    <text evidence="2">The sequence shown here is derived from an EMBL/GenBank/DDBJ whole genome shotgun (WGS) entry which is preliminary data.</text>
</comment>
<gene>
    <name evidence="2" type="primary">gpO</name>
    <name evidence="2" type="ORF">GCM10007877_18810</name>
</gene>
<keyword evidence="3" id="KW-1185">Reference proteome</keyword>
<feature type="compositionally biased region" description="Acidic residues" evidence="1">
    <location>
        <begin position="269"/>
        <end position="278"/>
    </location>
</feature>